<dbReference type="AlphaFoldDB" id="A0A2A4TAQ2"/>
<gene>
    <name evidence="1" type="ORF">COB67_01290</name>
</gene>
<dbReference type="InterPro" id="IPR058240">
    <property type="entry name" value="rSAM_sf"/>
</dbReference>
<accession>A0A2A4TAQ2</accession>
<dbReference type="Proteomes" id="UP000218113">
    <property type="component" value="Unassembled WGS sequence"/>
</dbReference>
<name>A0A2A4TAQ2_9DELT</name>
<comment type="caution">
    <text evidence="1">The sequence shown here is derived from an EMBL/GenBank/DDBJ whole genome shotgun (WGS) entry which is preliminary data.</text>
</comment>
<organism evidence="1 2">
    <name type="scientific">SAR324 cluster bacterium</name>
    <dbReference type="NCBI Taxonomy" id="2024889"/>
    <lineage>
        <taxon>Bacteria</taxon>
        <taxon>Deltaproteobacteria</taxon>
        <taxon>SAR324 cluster</taxon>
    </lineage>
</organism>
<dbReference type="Gene3D" id="3.20.20.70">
    <property type="entry name" value="Aldolase class I"/>
    <property type="match status" value="1"/>
</dbReference>
<reference evidence="2" key="1">
    <citation type="submission" date="2017-08" db="EMBL/GenBank/DDBJ databases">
        <title>A dynamic microbial community with high functional redundancy inhabits the cold, oxic subseafloor aquifer.</title>
        <authorList>
            <person name="Tully B.J."/>
            <person name="Wheat C.G."/>
            <person name="Glazer B.T."/>
            <person name="Huber J.A."/>
        </authorList>
    </citation>
    <scope>NUCLEOTIDE SEQUENCE [LARGE SCALE GENOMIC DNA]</scope>
</reference>
<protein>
    <submittedName>
        <fullName evidence="1">Radical SAM protein</fullName>
    </submittedName>
</protein>
<evidence type="ECO:0000313" key="1">
    <source>
        <dbReference type="EMBL" id="PCI30613.1"/>
    </source>
</evidence>
<dbReference type="InterPro" id="IPR013785">
    <property type="entry name" value="Aldolase_TIM"/>
</dbReference>
<dbReference type="EMBL" id="NVSR01000003">
    <property type="protein sequence ID" value="PCI30613.1"/>
    <property type="molecule type" value="Genomic_DNA"/>
</dbReference>
<proteinExistence type="predicted"/>
<sequence length="428" mass="49287">MTATLSSLQALKTKYQDIPLEAIIKQDILRLGIYFSEDSLRIASGFKPKDYFIFSFDLVTLEDMEQNTSHLLKAPEEVRLFGGEMDLKPTIINVRVNPKSPYSVEILEGKLYLYCEGKPCSEVEYHPLPDYYGSELSSGKMISEITPVLEWGYLIYLTVYRLCQYWGKDEECQFCDINENYRQQKKAGREYTGVKKLEDILEALELIRQKDNVSRAITIGGGSITSQLKGQSEIEFYLQYTKAIKEKFGDRWIIKANLEAFEQEDCRRLLTEGGVDIYHPNYEVWDPKLFKEICPGKERFIGRDNWMNRIIDAAEVFGPANVIPNFVAGIEMAQPMGFTDLHEAVESTREGLEFFMSRSVMPRFTTWCPEPLAFLKNQTPPPLEFYVKLLRVWRDTKEKYQLPNPPGYGEPGVGKAVFSVSAFMDVIR</sequence>
<evidence type="ECO:0000313" key="2">
    <source>
        <dbReference type="Proteomes" id="UP000218113"/>
    </source>
</evidence>
<dbReference type="NCBIfam" id="NF045502">
    <property type="entry name" value="variant_rSAM"/>
    <property type="match status" value="1"/>
</dbReference>
<dbReference type="SUPFAM" id="SSF102114">
    <property type="entry name" value="Radical SAM enzymes"/>
    <property type="match status" value="1"/>
</dbReference>